<evidence type="ECO:0008006" key="4">
    <source>
        <dbReference type="Google" id="ProtNLM"/>
    </source>
</evidence>
<accession>A0ABT3FJB8</accession>
<evidence type="ECO:0000313" key="2">
    <source>
        <dbReference type="EMBL" id="MCW1883665.1"/>
    </source>
</evidence>
<gene>
    <name evidence="2" type="ORF">OKA04_02925</name>
</gene>
<proteinExistence type="predicted"/>
<feature type="signal peptide" evidence="1">
    <location>
        <begin position="1"/>
        <end position="21"/>
    </location>
</feature>
<name>A0ABT3FJB8_9BACT</name>
<dbReference type="PROSITE" id="PS51257">
    <property type="entry name" value="PROKAR_LIPOPROTEIN"/>
    <property type="match status" value="1"/>
</dbReference>
<comment type="caution">
    <text evidence="2">The sequence shown here is derived from an EMBL/GenBank/DDBJ whole genome shotgun (WGS) entry which is preliminary data.</text>
</comment>
<protein>
    <recommendedName>
        <fullName evidence="4">Lipoprotein</fullName>
    </recommendedName>
</protein>
<sequence length="686" mass="73901">MKRFTLLVMMPALLAMTGCQARKKSTGTPLSATNMVSSETGVSHVHEYYRFSIKGLGPQWRLLEDKQRESMLPDAAAMVSKVGGSHGAVIVETYEGSDLKAYTEMICANMEAMSVGYHAGEIREVDFNGGKAMRRSIEASFNEVLFNYEVMTFLHQGMGYQVLAWRPKEAAAAQDLEEFIASVGIEEGAVKVPPPAPAPDSIGIGSRIRGGSFESAVSGLVAKPAEGWGLMWGLSLSTTGDDAETGIQRPDKGLFITVSHQPVDESEREKFLGSLDEGFSDNTESVGKVTWDFGGEPIEFSGVIVSGPPAIRLYMGHAVRGDRGYRVKAWHIEQEGKDLAAALSEGLGSFSFLDEKSHGELRTSLLAEEVAYGSVGEHHSVRNGVFRSFADGITWKRPAGFWQIDAGDNARLRNEASSLYAIEVESGISVQLLVEDAGGITSEEFHGAVVDLMVAGGFSVSEKRLEPLTVDGHKLLRTCLLLEGPDAHIEYHAGSVVVGDKAYQLNCFGPVSKMESKEDLVIEAVDGFSFPGKKLRPLEKRGGLHRDVRMGFEFRLPSGMTAKVSKQDVLAKLGSTVEFSGKSSMMSHIAIQAGGSGQDATIASNMVNELFKLNMDRADSAGSTEKADTIGGLPATVRSGTSDGNHMKIAVFRQGGVLHMGVFAAPTERQVDSLFSDYKSSFTLIP</sequence>
<keyword evidence="3" id="KW-1185">Reference proteome</keyword>
<organism evidence="2 3">
    <name type="scientific">Luteolibacter flavescens</name>
    <dbReference type="NCBI Taxonomy" id="1859460"/>
    <lineage>
        <taxon>Bacteria</taxon>
        <taxon>Pseudomonadati</taxon>
        <taxon>Verrucomicrobiota</taxon>
        <taxon>Verrucomicrobiia</taxon>
        <taxon>Verrucomicrobiales</taxon>
        <taxon>Verrucomicrobiaceae</taxon>
        <taxon>Luteolibacter</taxon>
    </lineage>
</organism>
<dbReference type="Proteomes" id="UP001207930">
    <property type="component" value="Unassembled WGS sequence"/>
</dbReference>
<evidence type="ECO:0000256" key="1">
    <source>
        <dbReference type="SAM" id="SignalP"/>
    </source>
</evidence>
<evidence type="ECO:0000313" key="3">
    <source>
        <dbReference type="Proteomes" id="UP001207930"/>
    </source>
</evidence>
<dbReference type="EMBL" id="JAPDDS010000001">
    <property type="protein sequence ID" value="MCW1883665.1"/>
    <property type="molecule type" value="Genomic_DNA"/>
</dbReference>
<keyword evidence="1" id="KW-0732">Signal</keyword>
<reference evidence="2 3" key="1">
    <citation type="submission" date="2022-10" db="EMBL/GenBank/DDBJ databases">
        <title>Luteolibacter flavescens strain MCCC 1K03193, whole genome shotgun sequencing project.</title>
        <authorList>
            <person name="Zhao G."/>
            <person name="Shen L."/>
        </authorList>
    </citation>
    <scope>NUCLEOTIDE SEQUENCE [LARGE SCALE GENOMIC DNA]</scope>
    <source>
        <strain evidence="2 3">MCCC 1K03193</strain>
    </source>
</reference>
<feature type="chain" id="PRO_5046821512" description="Lipoprotein" evidence="1">
    <location>
        <begin position="22"/>
        <end position="686"/>
    </location>
</feature>